<keyword evidence="5" id="KW-1185">Reference proteome</keyword>
<dbReference type="InterPro" id="IPR052694">
    <property type="entry name" value="Mt_uS3-like"/>
</dbReference>
<feature type="compositionally biased region" description="Low complexity" evidence="1">
    <location>
        <begin position="134"/>
        <end position="147"/>
    </location>
</feature>
<sequence>MFQFAKFEKSKERRLATELGYGFPIGDPWITDGISPWPFASESVLPSQCPGIHPMHSFRSPLASHRLHKLRCGGRALSFALRGMGSPGTLALALVGFAVKALLATEAAPYPANMVLPHGDDRASSSESWTRLLGGSSSETETGGTSSNQIAASPAHVNAYPYQPDEVIGGDSVLSIQKRLLDKSSPLPLPHDIDMARIKAEDLFEVKAEIVKLMVVLDPYGDWMGRGARALDNPHTSTGEPSLERLYAILNDLREGGVKSRTYGDFTLKVFRRVEDLDDHSQNGMGVGAKNSSILMSIPPHFHSLKREG</sequence>
<keyword evidence="4" id="KW-0496">Mitochondrion</keyword>
<dbReference type="AlphaFoldDB" id="A0AAV6VZE0"/>
<dbReference type="EMBL" id="WHWC01000300">
    <property type="protein sequence ID" value="KAG8362789.1"/>
    <property type="molecule type" value="Genomic_DNA"/>
</dbReference>
<feature type="domain" description="DUF8018" evidence="2">
    <location>
        <begin position="165"/>
        <end position="263"/>
    </location>
</feature>
<dbReference type="EMBL" id="WHWC01000021">
    <property type="protein sequence ID" value="KAG8363146.1"/>
    <property type="molecule type" value="Genomic_DNA"/>
</dbReference>
<evidence type="ECO:0000259" key="2">
    <source>
        <dbReference type="Pfam" id="PF26057"/>
    </source>
</evidence>
<accession>A0AAV6VZE0</accession>
<proteinExistence type="predicted"/>
<evidence type="ECO:0000313" key="5">
    <source>
        <dbReference type="Proteomes" id="UP000826271"/>
    </source>
</evidence>
<gene>
    <name evidence="4" type="ORF">BUALT_BualtMtG0000500</name>
    <name evidence="3" type="ORF">BUALT_BualtUnG0044700</name>
</gene>
<feature type="region of interest" description="Disordered" evidence="1">
    <location>
        <begin position="126"/>
        <end position="149"/>
    </location>
</feature>
<dbReference type="PANTHER" id="PTHR35289:SF1">
    <property type="entry name" value="ATP SYNTHASE 9 MITOCHONDRIAL-RELATED"/>
    <property type="match status" value="1"/>
</dbReference>
<dbReference type="InterPro" id="IPR058331">
    <property type="entry name" value="DUF8018"/>
</dbReference>
<protein>
    <recommendedName>
        <fullName evidence="2">DUF8018 domain-containing protein</fullName>
    </recommendedName>
</protein>
<dbReference type="Pfam" id="PF26057">
    <property type="entry name" value="DUF8018"/>
    <property type="match status" value="1"/>
</dbReference>
<evidence type="ECO:0000313" key="3">
    <source>
        <dbReference type="EMBL" id="KAG8362789.1"/>
    </source>
</evidence>
<name>A0AAV6VZE0_9LAMI</name>
<evidence type="ECO:0000313" key="4">
    <source>
        <dbReference type="EMBL" id="KAG8363146.1"/>
    </source>
</evidence>
<dbReference type="PANTHER" id="PTHR35289">
    <property type="entry name" value="TRANSMEMBRANE PROTEIN"/>
    <property type="match status" value="1"/>
</dbReference>
<comment type="caution">
    <text evidence="4">The sequence shown here is derived from an EMBL/GenBank/DDBJ whole genome shotgun (WGS) entry which is preliminary data.</text>
</comment>
<reference evidence="4" key="1">
    <citation type="submission" date="2019-10" db="EMBL/GenBank/DDBJ databases">
        <authorList>
            <person name="Zhang R."/>
            <person name="Pan Y."/>
            <person name="Wang J."/>
            <person name="Ma R."/>
            <person name="Yu S."/>
        </authorList>
    </citation>
    <scope>NUCLEOTIDE SEQUENCE</scope>
    <source>
        <strain evidence="4">LA-IB0</strain>
        <tissue evidence="4">Leaf</tissue>
    </source>
</reference>
<dbReference type="Proteomes" id="UP000826271">
    <property type="component" value="Unassembled WGS sequence"/>
</dbReference>
<evidence type="ECO:0000256" key="1">
    <source>
        <dbReference type="SAM" id="MobiDB-lite"/>
    </source>
</evidence>
<organism evidence="4 5">
    <name type="scientific">Buddleja alternifolia</name>
    <dbReference type="NCBI Taxonomy" id="168488"/>
    <lineage>
        <taxon>Eukaryota</taxon>
        <taxon>Viridiplantae</taxon>
        <taxon>Streptophyta</taxon>
        <taxon>Embryophyta</taxon>
        <taxon>Tracheophyta</taxon>
        <taxon>Spermatophyta</taxon>
        <taxon>Magnoliopsida</taxon>
        <taxon>eudicotyledons</taxon>
        <taxon>Gunneridae</taxon>
        <taxon>Pentapetalae</taxon>
        <taxon>asterids</taxon>
        <taxon>lamiids</taxon>
        <taxon>Lamiales</taxon>
        <taxon>Scrophulariaceae</taxon>
        <taxon>Buddlejeae</taxon>
        <taxon>Buddleja</taxon>
    </lineage>
</organism>
<geneLocation type="mitochondrion" evidence="4"/>